<proteinExistence type="predicted"/>
<comment type="caution">
    <text evidence="1">The sequence shown here is derived from an EMBL/GenBank/DDBJ whole genome shotgun (WGS) entry which is preliminary data.</text>
</comment>
<protein>
    <submittedName>
        <fullName evidence="1">CRISPR-associated protein, Csh2 family</fullName>
    </submittedName>
</protein>
<dbReference type="RefSeq" id="WP_006168573.1">
    <property type="nucleotide sequence ID" value="NZ_AOIN01000082.1"/>
</dbReference>
<sequence>MADTTATNGNEVTNRSEIVFLYDAEDANPNGNPLSANDRPRIDENTQQAVVTDVRLKRFIRDQLHDDGLGVYIRNPAKEGEQGRTRDDLFLDLLEVTQDELKEMEAEEIFDTFLAKATDVRYFGATLSFDDTVQKALEDAEISTPQYTGPLQFSHGRSMHEVVENSESKKLSVTIQNDADDEQGTFAEDNRLQYALINFHGILNEVNGSMTGLSQTDVERLDTVIWRSLKNQTLTRSKMGHQPRLYLRVEFDSGYHEGDLDDLLSIDADESASPREMRDISDVTIQIDDLVARLASQSVSDRINTIRAHANRYVSVSYDGEIGGPDLLYSALEEVGDVQVIDPYEQNEN</sequence>
<dbReference type="Proteomes" id="UP000011693">
    <property type="component" value="Unassembled WGS sequence"/>
</dbReference>
<dbReference type="AlphaFoldDB" id="M0AE04"/>
<dbReference type="Pfam" id="PF05107">
    <property type="entry name" value="Cas_Cas7"/>
    <property type="match status" value="1"/>
</dbReference>
<dbReference type="NCBIfam" id="TIGR01595">
    <property type="entry name" value="cas_CT1132"/>
    <property type="match status" value="1"/>
</dbReference>
<reference evidence="1 2" key="1">
    <citation type="journal article" date="2014" name="PLoS Genet.">
        <title>Phylogenetically driven sequencing of extremely halophilic archaea reveals strategies for static and dynamic osmo-response.</title>
        <authorList>
            <person name="Becker E.A."/>
            <person name="Seitzer P.M."/>
            <person name="Tritt A."/>
            <person name="Larsen D."/>
            <person name="Krusor M."/>
            <person name="Yao A.I."/>
            <person name="Wu D."/>
            <person name="Madern D."/>
            <person name="Eisen J.A."/>
            <person name="Darling A.E."/>
            <person name="Facciotti M.T."/>
        </authorList>
    </citation>
    <scope>NUCLEOTIDE SEQUENCE [LARGE SCALE GENOMIC DNA]</scope>
    <source>
        <strain evidence="1 2">JCM 10990</strain>
    </source>
</reference>
<name>M0AE04_9EURY</name>
<dbReference type="EMBL" id="AOIN01000082">
    <property type="protein sequence ID" value="ELY96631.1"/>
    <property type="molecule type" value="Genomic_DNA"/>
</dbReference>
<dbReference type="InterPro" id="IPR013419">
    <property type="entry name" value="CRISPR-assoc_prot_Cas7/Csh2"/>
</dbReference>
<accession>M0AE04</accession>
<dbReference type="NCBIfam" id="TIGR02590">
    <property type="entry name" value="cas_Csh2"/>
    <property type="match status" value="1"/>
</dbReference>
<dbReference type="InterPro" id="IPR006482">
    <property type="entry name" value="Cas7_Csh2/Csh2"/>
</dbReference>
<dbReference type="PATRIC" id="fig|1227492.4.peg.3059"/>
<dbReference type="GO" id="GO:0043571">
    <property type="term" value="P:maintenance of CRISPR repeat elements"/>
    <property type="evidence" value="ECO:0007669"/>
    <property type="project" value="InterPro"/>
</dbReference>
<evidence type="ECO:0000313" key="1">
    <source>
        <dbReference type="EMBL" id="ELY96631.1"/>
    </source>
</evidence>
<dbReference type="OrthoDB" id="42298at2157"/>
<dbReference type="STRING" id="1227492.C482_15423"/>
<organism evidence="1 2">
    <name type="scientific">Natrialba chahannaoensis JCM 10990</name>
    <dbReference type="NCBI Taxonomy" id="1227492"/>
    <lineage>
        <taxon>Archaea</taxon>
        <taxon>Methanobacteriati</taxon>
        <taxon>Methanobacteriota</taxon>
        <taxon>Stenosarchaea group</taxon>
        <taxon>Halobacteria</taxon>
        <taxon>Halobacteriales</taxon>
        <taxon>Natrialbaceae</taxon>
        <taxon>Natrialba</taxon>
    </lineage>
</organism>
<evidence type="ECO:0000313" key="2">
    <source>
        <dbReference type="Proteomes" id="UP000011693"/>
    </source>
</evidence>
<keyword evidence="2" id="KW-1185">Reference proteome</keyword>
<gene>
    <name evidence="1" type="ORF">C482_15423</name>
</gene>